<dbReference type="SMR" id="A0A368QPQ5"/>
<evidence type="ECO:0000259" key="10">
    <source>
        <dbReference type="PROSITE" id="PS51032"/>
    </source>
</evidence>
<dbReference type="PANTHER" id="PTHR31839:SF58">
    <property type="entry name" value="DEHYDRATION-RESPONSIVE ELEMENT-BINDING PROTEIN 1C"/>
    <property type="match status" value="1"/>
</dbReference>
<evidence type="ECO:0000256" key="9">
    <source>
        <dbReference type="SAM" id="MobiDB-lite"/>
    </source>
</evidence>
<evidence type="ECO:0000256" key="5">
    <source>
        <dbReference type="ARBA" id="ARBA00023159"/>
    </source>
</evidence>
<reference evidence="11" key="2">
    <citation type="submission" date="2015-07" db="EMBL/GenBank/DDBJ databases">
        <authorList>
            <person name="Noorani M."/>
        </authorList>
    </citation>
    <scope>NUCLEOTIDE SEQUENCE</scope>
    <source>
        <strain evidence="11">Yugu1</strain>
    </source>
</reference>
<dbReference type="InterPro" id="IPR001471">
    <property type="entry name" value="AP2/ERF_dom"/>
</dbReference>
<evidence type="ECO:0000313" key="11">
    <source>
        <dbReference type="EMBL" id="RCV19941.1"/>
    </source>
</evidence>
<keyword evidence="5" id="KW-0010">Activator</keyword>
<dbReference type="KEGG" id="sita:101777280"/>
<organism evidence="11">
    <name type="scientific">Setaria italica</name>
    <name type="common">Foxtail millet</name>
    <name type="synonym">Panicum italicum</name>
    <dbReference type="NCBI Taxonomy" id="4555"/>
    <lineage>
        <taxon>Eukaryota</taxon>
        <taxon>Viridiplantae</taxon>
        <taxon>Streptophyta</taxon>
        <taxon>Embryophyta</taxon>
        <taxon>Tracheophyta</taxon>
        <taxon>Spermatophyta</taxon>
        <taxon>Magnoliopsida</taxon>
        <taxon>Liliopsida</taxon>
        <taxon>Poales</taxon>
        <taxon>Poaceae</taxon>
        <taxon>PACMAD clade</taxon>
        <taxon>Panicoideae</taxon>
        <taxon>Panicodae</taxon>
        <taxon>Paniceae</taxon>
        <taxon>Cenchrinae</taxon>
        <taxon>Setaria</taxon>
    </lineage>
</organism>
<dbReference type="GO" id="GO:0003677">
    <property type="term" value="F:DNA binding"/>
    <property type="evidence" value="ECO:0007669"/>
    <property type="project" value="UniProtKB-KW"/>
</dbReference>
<dbReference type="PANTHER" id="PTHR31839">
    <property type="entry name" value="DEHYDRATION-RESPONSIVE ELEMENT-BINDING PROTEIN 1D"/>
    <property type="match status" value="1"/>
</dbReference>
<dbReference type="SUPFAM" id="SSF54171">
    <property type="entry name" value="DNA-binding domain"/>
    <property type="match status" value="1"/>
</dbReference>
<dbReference type="SMART" id="SM00380">
    <property type="entry name" value="AP2"/>
    <property type="match status" value="1"/>
</dbReference>
<gene>
    <name evidence="11" type="ORF">SETIT_4G016400v2</name>
</gene>
<dbReference type="InterPro" id="IPR036955">
    <property type="entry name" value="AP2/ERF_dom_sf"/>
</dbReference>
<evidence type="ECO:0000256" key="8">
    <source>
        <dbReference type="ARBA" id="ARBA00024343"/>
    </source>
</evidence>
<feature type="compositionally biased region" description="Basic residues" evidence="9">
    <location>
        <begin position="1"/>
        <end position="12"/>
    </location>
</feature>
<comment type="subcellular location">
    <subcellularLocation>
        <location evidence="1">Nucleus</location>
    </subcellularLocation>
</comment>
<evidence type="ECO:0000256" key="6">
    <source>
        <dbReference type="ARBA" id="ARBA00023163"/>
    </source>
</evidence>
<evidence type="ECO:0000256" key="3">
    <source>
        <dbReference type="ARBA" id="ARBA00023016"/>
    </source>
</evidence>
<proteinExistence type="inferred from homology"/>
<dbReference type="InterPro" id="IPR016177">
    <property type="entry name" value="DNA-bd_dom_sf"/>
</dbReference>
<dbReference type="InterPro" id="IPR045277">
    <property type="entry name" value="DRE1A-I"/>
</dbReference>
<dbReference type="STRING" id="4555.A0A368QPQ5"/>
<feature type="compositionally biased region" description="Basic and acidic residues" evidence="9">
    <location>
        <begin position="17"/>
        <end position="28"/>
    </location>
</feature>
<feature type="domain" description="AP2/ERF" evidence="10">
    <location>
        <begin position="81"/>
        <end position="139"/>
    </location>
</feature>
<reference evidence="11" key="1">
    <citation type="journal article" date="2012" name="Nat. Biotechnol.">
        <title>Reference genome sequence of the model plant Setaria.</title>
        <authorList>
            <person name="Bennetzen J.L."/>
            <person name="Schmutz J."/>
            <person name="Wang H."/>
            <person name="Percifield R."/>
            <person name="Hawkins J."/>
            <person name="Pontaroli A.C."/>
            <person name="Estep M."/>
            <person name="Feng L."/>
            <person name="Vaughn J.N."/>
            <person name="Grimwood J."/>
            <person name="Jenkins J."/>
            <person name="Barry K."/>
            <person name="Lindquist E."/>
            <person name="Hellsten U."/>
            <person name="Deshpande S."/>
            <person name="Wang X."/>
            <person name="Wu X."/>
            <person name="Mitros T."/>
            <person name="Triplett J."/>
            <person name="Yang X."/>
            <person name="Ye C.Y."/>
            <person name="Mauro-Herrera M."/>
            <person name="Wang L."/>
            <person name="Li P."/>
            <person name="Sharma M."/>
            <person name="Sharma R."/>
            <person name="Ronald P.C."/>
            <person name="Panaud O."/>
            <person name="Kellogg E.A."/>
            <person name="Brutnell T.P."/>
            <person name="Doust A.N."/>
            <person name="Tuskan G.A."/>
            <person name="Rokhsar D."/>
            <person name="Devos K.M."/>
        </authorList>
    </citation>
    <scope>NUCLEOTIDE SEQUENCE [LARGE SCALE GENOMIC DNA]</scope>
    <source>
        <strain evidence="11">Yugu1</strain>
    </source>
</reference>
<dbReference type="FunFam" id="3.30.730.10:FF:000001">
    <property type="entry name" value="Ethylene-responsive transcription factor 2"/>
    <property type="match status" value="1"/>
</dbReference>
<evidence type="ECO:0000256" key="2">
    <source>
        <dbReference type="ARBA" id="ARBA00023015"/>
    </source>
</evidence>
<dbReference type="PRINTS" id="PR00367">
    <property type="entry name" value="ETHRSPELEMNT"/>
</dbReference>
<evidence type="ECO:0000256" key="1">
    <source>
        <dbReference type="ARBA" id="ARBA00004123"/>
    </source>
</evidence>
<keyword evidence="6" id="KW-0804">Transcription</keyword>
<protein>
    <recommendedName>
        <fullName evidence="10">AP2/ERF domain-containing protein</fullName>
    </recommendedName>
</protein>
<accession>A0A368QPQ5</accession>
<dbReference type="PROSITE" id="PS51032">
    <property type="entry name" value="AP2_ERF"/>
    <property type="match status" value="1"/>
</dbReference>
<keyword evidence="3" id="KW-0346">Stress response</keyword>
<dbReference type="EMBL" id="CM003531">
    <property type="protein sequence ID" value="RCV19941.1"/>
    <property type="molecule type" value="Genomic_DNA"/>
</dbReference>
<name>A0A368QPQ5_SETIT</name>
<dbReference type="AlphaFoldDB" id="A0A368QPQ5"/>
<dbReference type="GO" id="GO:0005634">
    <property type="term" value="C:nucleus"/>
    <property type="evidence" value="ECO:0007669"/>
    <property type="project" value="UniProtKB-SubCell"/>
</dbReference>
<dbReference type="Gene3D" id="3.30.730.10">
    <property type="entry name" value="AP2/ERF domain"/>
    <property type="match status" value="1"/>
</dbReference>
<sequence length="269" mass="29137">MPHQILYKRSHSPSKQQPHEHHHQDSRNHHSIRYMEYTDVGYDEQDQSPEAAAGGEYATVMSAPPKRPAGRTKFRETRHPVYRGVRRRGPAGRWVCEVREPNKKSRIWLGTFATAEAAARAHDVAALALRGRAACLNFADSARLLRVDPATLATPEDIRRAAIELAEASAHQDAAAAVASSSSSSSSAAVAAAAPMTAMMHQHQDAAPYDYAAMYGNMDFDNPYCYDGMGGGAVAGGNDWTQTGWHTDGDDDGAGAAGCGSDMTLWSYY</sequence>
<comment type="similarity">
    <text evidence="8">Belongs to the AP2/ERF transcription factor family. ERF subfamily.</text>
</comment>
<dbReference type="GO" id="GO:0003700">
    <property type="term" value="F:DNA-binding transcription factor activity"/>
    <property type="evidence" value="ECO:0007669"/>
    <property type="project" value="InterPro"/>
</dbReference>
<dbReference type="OrthoDB" id="676764at2759"/>
<dbReference type="Pfam" id="PF00847">
    <property type="entry name" value="AP2"/>
    <property type="match status" value="1"/>
</dbReference>
<keyword evidence="7" id="KW-0539">Nucleus</keyword>
<keyword evidence="2" id="KW-0805">Transcription regulation</keyword>
<feature type="region of interest" description="Disordered" evidence="9">
    <location>
        <begin position="1"/>
        <end position="30"/>
    </location>
</feature>
<evidence type="ECO:0000256" key="4">
    <source>
        <dbReference type="ARBA" id="ARBA00023125"/>
    </source>
</evidence>
<keyword evidence="4" id="KW-0238">DNA-binding</keyword>
<evidence type="ECO:0000256" key="7">
    <source>
        <dbReference type="ARBA" id="ARBA00023242"/>
    </source>
</evidence>